<evidence type="ECO:0000313" key="3">
    <source>
        <dbReference type="EMBL" id="KAK7036762.1"/>
    </source>
</evidence>
<protein>
    <recommendedName>
        <fullName evidence="2">DUF6533 domain-containing protein</fullName>
    </recommendedName>
</protein>
<dbReference type="AlphaFoldDB" id="A0AAW0CD43"/>
<gene>
    <name evidence="3" type="ORF">VNI00_011428</name>
</gene>
<dbReference type="InterPro" id="IPR045340">
    <property type="entry name" value="DUF6533"/>
</dbReference>
<feature type="transmembrane region" description="Helical" evidence="1">
    <location>
        <begin position="258"/>
        <end position="278"/>
    </location>
</feature>
<comment type="caution">
    <text evidence="3">The sequence shown here is derived from an EMBL/GenBank/DDBJ whole genome shotgun (WGS) entry which is preliminary data.</text>
</comment>
<feature type="transmembrane region" description="Helical" evidence="1">
    <location>
        <begin position="165"/>
        <end position="183"/>
    </location>
</feature>
<keyword evidence="1" id="KW-1133">Transmembrane helix</keyword>
<evidence type="ECO:0000259" key="2">
    <source>
        <dbReference type="Pfam" id="PF20151"/>
    </source>
</evidence>
<keyword evidence="4" id="KW-1185">Reference proteome</keyword>
<evidence type="ECO:0000256" key="1">
    <source>
        <dbReference type="SAM" id="Phobius"/>
    </source>
</evidence>
<keyword evidence="1" id="KW-0812">Transmembrane</keyword>
<feature type="transmembrane region" description="Helical" evidence="1">
    <location>
        <begin position="232"/>
        <end position="252"/>
    </location>
</feature>
<reference evidence="3 4" key="1">
    <citation type="submission" date="2024-01" db="EMBL/GenBank/DDBJ databases">
        <title>A draft genome for a cacao thread blight-causing isolate of Paramarasmius palmivorus.</title>
        <authorList>
            <person name="Baruah I.K."/>
            <person name="Bukari Y."/>
            <person name="Amoako-Attah I."/>
            <person name="Meinhardt L.W."/>
            <person name="Bailey B.A."/>
            <person name="Cohen S.P."/>
        </authorList>
    </citation>
    <scope>NUCLEOTIDE SEQUENCE [LARGE SCALE GENOMIC DNA]</scope>
    <source>
        <strain evidence="3 4">GH-12</strain>
    </source>
</reference>
<dbReference type="EMBL" id="JAYKXP010000049">
    <property type="protein sequence ID" value="KAK7036762.1"/>
    <property type="molecule type" value="Genomic_DNA"/>
</dbReference>
<evidence type="ECO:0000313" key="4">
    <source>
        <dbReference type="Proteomes" id="UP001383192"/>
    </source>
</evidence>
<organism evidence="3 4">
    <name type="scientific">Paramarasmius palmivorus</name>
    <dbReference type="NCBI Taxonomy" id="297713"/>
    <lineage>
        <taxon>Eukaryota</taxon>
        <taxon>Fungi</taxon>
        <taxon>Dikarya</taxon>
        <taxon>Basidiomycota</taxon>
        <taxon>Agaricomycotina</taxon>
        <taxon>Agaricomycetes</taxon>
        <taxon>Agaricomycetidae</taxon>
        <taxon>Agaricales</taxon>
        <taxon>Marasmiineae</taxon>
        <taxon>Marasmiaceae</taxon>
        <taxon>Paramarasmius</taxon>
    </lineage>
</organism>
<feature type="transmembrane region" description="Helical" evidence="1">
    <location>
        <begin position="80"/>
        <end position="106"/>
    </location>
</feature>
<name>A0AAW0CD43_9AGAR</name>
<accession>A0AAW0CD43</accession>
<keyword evidence="1" id="KW-0472">Membrane</keyword>
<feature type="transmembrane region" description="Helical" evidence="1">
    <location>
        <begin position="112"/>
        <end position="131"/>
    </location>
</feature>
<feature type="domain" description="DUF6533" evidence="2">
    <location>
        <begin position="47"/>
        <end position="82"/>
    </location>
</feature>
<dbReference type="Pfam" id="PF20151">
    <property type="entry name" value="DUF6533"/>
    <property type="match status" value="1"/>
</dbReference>
<dbReference type="Proteomes" id="UP001383192">
    <property type="component" value="Unassembled WGS sequence"/>
</dbReference>
<sequence>MASSPSPEEAAMLAQILQLTNDAQTTNYMAGMCCVSLPSQKLIPRKVAALTVLIFDYFLTLDREIELIWKRPKQIVANIFLLLEMASTVVVIPAVDLVLLLRVWVLYGKSKKVLYCFLPAILAESILLIVLDYKVVKAIQDIGFIHLGPFLKGCYSFRNPERATYSAMAYPPLAIVSISVFLVNDNGSYHIHGKSTAMFLLTAYKCGSRLYEERRRDVRIRTHILSLFLRDGIYWFVAVLALFATQITMASIDRVTLGTVMINPCLVGYSVISSRILLNMREISVVRDAKGIEGSESSGVRHPLNFTGS</sequence>
<proteinExistence type="predicted"/>